<feature type="transmembrane region" description="Helical" evidence="1">
    <location>
        <begin position="130"/>
        <end position="150"/>
    </location>
</feature>
<sequence length="162" mass="17581">MKPHRLTIANIMVAVLFIAIAGAALRDPTRLWASALFTLTVALLCWASSMALLKRDQRRIFWAGVAIFGWVHLSLSFGLMSGDKLSRPPLLYELLVAEFQFRIMPHTLVISGSLNGTITGRPNGGVPNPFLQIGLTLANLLVALIGGFLVRTTCPNVADSPE</sequence>
<gene>
    <name evidence="2" type="ORF">V5E97_31820</name>
</gene>
<feature type="transmembrane region" description="Helical" evidence="1">
    <location>
        <begin position="7"/>
        <end position="25"/>
    </location>
</feature>
<organism evidence="2">
    <name type="scientific">Singulisphaera sp. Ch08</name>
    <dbReference type="NCBI Taxonomy" id="3120278"/>
    <lineage>
        <taxon>Bacteria</taxon>
        <taxon>Pseudomonadati</taxon>
        <taxon>Planctomycetota</taxon>
        <taxon>Planctomycetia</taxon>
        <taxon>Isosphaerales</taxon>
        <taxon>Isosphaeraceae</taxon>
        <taxon>Singulisphaera</taxon>
    </lineage>
</organism>
<keyword evidence="1" id="KW-1133">Transmembrane helix</keyword>
<name>A0AAU7CDU1_9BACT</name>
<feature type="transmembrane region" description="Helical" evidence="1">
    <location>
        <begin position="31"/>
        <end position="53"/>
    </location>
</feature>
<dbReference type="EMBL" id="CP155447">
    <property type="protein sequence ID" value="XBH02866.1"/>
    <property type="molecule type" value="Genomic_DNA"/>
</dbReference>
<keyword evidence="1" id="KW-0812">Transmembrane</keyword>
<feature type="transmembrane region" description="Helical" evidence="1">
    <location>
        <begin position="60"/>
        <end position="80"/>
    </location>
</feature>
<evidence type="ECO:0000313" key="2">
    <source>
        <dbReference type="EMBL" id="XBH02866.1"/>
    </source>
</evidence>
<evidence type="ECO:0000256" key="1">
    <source>
        <dbReference type="SAM" id="Phobius"/>
    </source>
</evidence>
<dbReference type="AlphaFoldDB" id="A0AAU7CDU1"/>
<proteinExistence type="predicted"/>
<accession>A0AAU7CDU1</accession>
<dbReference type="RefSeq" id="WP_406695607.1">
    <property type="nucleotide sequence ID" value="NZ_CP155447.1"/>
</dbReference>
<keyword evidence="1" id="KW-0472">Membrane</keyword>
<protein>
    <submittedName>
        <fullName evidence="2">Uncharacterized protein</fullName>
    </submittedName>
</protein>
<reference evidence="2" key="1">
    <citation type="submission" date="2024-05" db="EMBL/GenBank/DDBJ databases">
        <title>Planctomycetes of the genus Singulisphaera possess chitinolytic capabilities.</title>
        <authorList>
            <person name="Ivanova A."/>
        </authorList>
    </citation>
    <scope>NUCLEOTIDE SEQUENCE</scope>
    <source>
        <strain evidence="2">Ch08T</strain>
    </source>
</reference>